<dbReference type="RefSeq" id="WP_050518235.1">
    <property type="nucleotide sequence ID" value="NZ_FOCO01000028.1"/>
</dbReference>
<keyword evidence="1" id="KW-0812">Transmembrane</keyword>
<feature type="transmembrane region" description="Helical" evidence="1">
    <location>
        <begin position="60"/>
        <end position="84"/>
    </location>
</feature>
<protein>
    <submittedName>
        <fullName evidence="2">N-ATPase, AtpR subunit</fullName>
    </submittedName>
</protein>
<organism evidence="2 3">
    <name type="scientific">Pseudorhodobacter antarcticus</name>
    <dbReference type="NCBI Taxonomy" id="1077947"/>
    <lineage>
        <taxon>Bacteria</taxon>
        <taxon>Pseudomonadati</taxon>
        <taxon>Pseudomonadota</taxon>
        <taxon>Alphaproteobacteria</taxon>
        <taxon>Rhodobacterales</taxon>
        <taxon>Paracoccaceae</taxon>
        <taxon>Pseudorhodobacter</taxon>
    </lineage>
</organism>
<sequence length="90" mass="9075">MNNMPLFATIATSALAGLALGFVYFRTLRISADLIVNGGSALLALCLGVVRLGLLVAGFYLAVQFGAAALIAALAGVLAAKALLLRGAKV</sequence>
<keyword evidence="1" id="KW-0472">Membrane</keyword>
<evidence type="ECO:0000313" key="2">
    <source>
        <dbReference type="EMBL" id="SEN85722.1"/>
    </source>
</evidence>
<dbReference type="AlphaFoldDB" id="A0A1H8JYF2"/>
<evidence type="ECO:0000313" key="3">
    <source>
        <dbReference type="Proteomes" id="UP000183002"/>
    </source>
</evidence>
<dbReference type="EMBL" id="FOCO01000028">
    <property type="protein sequence ID" value="SEN85722.1"/>
    <property type="molecule type" value="Genomic_DNA"/>
</dbReference>
<feature type="transmembrane region" description="Helical" evidence="1">
    <location>
        <begin position="34"/>
        <end position="54"/>
    </location>
</feature>
<proteinExistence type="predicted"/>
<gene>
    <name evidence="2" type="ORF">SAMN05216227_10289</name>
</gene>
<dbReference type="Pfam" id="PF12966">
    <property type="entry name" value="AtpR"/>
    <property type="match status" value="1"/>
</dbReference>
<dbReference type="InterPro" id="IPR017581">
    <property type="entry name" value="AtpR-like"/>
</dbReference>
<dbReference type="Proteomes" id="UP000183002">
    <property type="component" value="Unassembled WGS sequence"/>
</dbReference>
<reference evidence="2 3" key="1">
    <citation type="submission" date="2016-10" db="EMBL/GenBank/DDBJ databases">
        <authorList>
            <person name="de Groot N.N."/>
        </authorList>
    </citation>
    <scope>NUCLEOTIDE SEQUENCE [LARGE SCALE GENOMIC DNA]</scope>
    <source>
        <strain evidence="2 3">CGMCC 1.10836</strain>
    </source>
</reference>
<keyword evidence="1" id="KW-1133">Transmembrane helix</keyword>
<accession>A0A1H8JYF2</accession>
<evidence type="ECO:0000256" key="1">
    <source>
        <dbReference type="SAM" id="Phobius"/>
    </source>
</evidence>
<dbReference type="STRING" id="1077947.SAMN05216227_10289"/>
<feature type="transmembrane region" description="Helical" evidence="1">
    <location>
        <begin position="6"/>
        <end position="25"/>
    </location>
</feature>
<name>A0A1H8JYF2_9RHOB</name>
<keyword evidence="3" id="KW-1185">Reference proteome</keyword>